<feature type="signal peptide" evidence="6">
    <location>
        <begin position="1"/>
        <end position="16"/>
    </location>
</feature>
<organism evidence="9 10">
    <name type="scientific">Mucilaginibacter conchicola</name>
    <dbReference type="NCBI Taxonomy" id="2303333"/>
    <lineage>
        <taxon>Bacteria</taxon>
        <taxon>Pseudomonadati</taxon>
        <taxon>Bacteroidota</taxon>
        <taxon>Sphingobacteriia</taxon>
        <taxon>Sphingobacteriales</taxon>
        <taxon>Sphingobacteriaceae</taxon>
        <taxon>Mucilaginibacter</taxon>
    </lineage>
</organism>
<feature type="domain" description="RagB/SusD" evidence="7">
    <location>
        <begin position="272"/>
        <end position="515"/>
    </location>
</feature>
<dbReference type="SUPFAM" id="SSF48452">
    <property type="entry name" value="TPR-like"/>
    <property type="match status" value="1"/>
</dbReference>
<sequence>MKKKLSYILPALCAAAAIISGCTKLDSPVHNQVLPVDYFKTPQQLNAFVAQAYTPMTQIPANAVFQNNEASSDELVVPTRGNDWFDGGKWQSIWLHTFDYTIDNINNGWKDLSNGIGKCNLVLSTLATLPDAQKPANYEKSIAEIKVLRAYYYFMFMDMFGNVPLVTDFNTDPTKITQSTRKEVYDFLVKDILDNVEKLDEPATGMNASYGHMTKWGGYMLLAKLYLNAQVYTGTAEWQKASDALDKVINSGRYSLSSDFLSNFATLNEGSPENIFVVPFDNINIGGNSIEMYTLNYNNIYTYDLTNTPYNGFCAPPAFFNKFADNDARKKMWAYGQQYRSNGELLKDQSTGVNVILNPDFTDLSNPATAFKFAGARGIKYAPQAGTQGDVSNDGVIFRFGDALLMKAEALLRLGQTGPAVTLVNQVRSRAGLTTPLTAAQLTPQRLLDERGFEMAWEGWRRNDLIRFEVADNLPYFTGAREPKKTADPDKHTFIYPIPQQQLITNNKLKQNPGYPGN</sequence>
<evidence type="ECO:0000256" key="5">
    <source>
        <dbReference type="ARBA" id="ARBA00023237"/>
    </source>
</evidence>
<evidence type="ECO:0000256" key="2">
    <source>
        <dbReference type="ARBA" id="ARBA00006275"/>
    </source>
</evidence>
<keyword evidence="10" id="KW-1185">Reference proteome</keyword>
<comment type="subcellular location">
    <subcellularLocation>
        <location evidence="1">Cell outer membrane</location>
    </subcellularLocation>
</comment>
<evidence type="ECO:0000256" key="6">
    <source>
        <dbReference type="SAM" id="SignalP"/>
    </source>
</evidence>
<evidence type="ECO:0000256" key="3">
    <source>
        <dbReference type="ARBA" id="ARBA00022729"/>
    </source>
</evidence>
<name>A0A372NNT4_9SPHI</name>
<dbReference type="PROSITE" id="PS51257">
    <property type="entry name" value="PROKAR_LIPOPROTEIN"/>
    <property type="match status" value="1"/>
</dbReference>
<accession>A0A372NNT4</accession>
<dbReference type="InterPro" id="IPR033985">
    <property type="entry name" value="SusD-like_N"/>
</dbReference>
<keyword evidence="4" id="KW-0472">Membrane</keyword>
<evidence type="ECO:0000259" key="7">
    <source>
        <dbReference type="Pfam" id="PF07980"/>
    </source>
</evidence>
<dbReference type="InterPro" id="IPR011990">
    <property type="entry name" value="TPR-like_helical_dom_sf"/>
</dbReference>
<dbReference type="InterPro" id="IPR012944">
    <property type="entry name" value="SusD_RagB_dom"/>
</dbReference>
<comment type="similarity">
    <text evidence="2">Belongs to the SusD family.</text>
</comment>
<protein>
    <submittedName>
        <fullName evidence="9">RagB/SusD family nutrient uptake outer membrane protein</fullName>
    </submittedName>
</protein>
<proteinExistence type="inferred from homology"/>
<dbReference type="Proteomes" id="UP000264217">
    <property type="component" value="Unassembled WGS sequence"/>
</dbReference>
<dbReference type="GO" id="GO:0009279">
    <property type="term" value="C:cell outer membrane"/>
    <property type="evidence" value="ECO:0007669"/>
    <property type="project" value="UniProtKB-SubCell"/>
</dbReference>
<evidence type="ECO:0000313" key="9">
    <source>
        <dbReference type="EMBL" id="RFZ90609.1"/>
    </source>
</evidence>
<dbReference type="EMBL" id="QWDC01000003">
    <property type="protein sequence ID" value="RFZ90609.1"/>
    <property type="molecule type" value="Genomic_DNA"/>
</dbReference>
<gene>
    <name evidence="9" type="ORF">D0C36_16705</name>
</gene>
<comment type="caution">
    <text evidence="9">The sequence shown here is derived from an EMBL/GenBank/DDBJ whole genome shotgun (WGS) entry which is preliminary data.</text>
</comment>
<dbReference type="Pfam" id="PF07980">
    <property type="entry name" value="SusD_RagB"/>
    <property type="match status" value="1"/>
</dbReference>
<dbReference type="Gene3D" id="1.25.40.390">
    <property type="match status" value="1"/>
</dbReference>
<dbReference type="CDD" id="cd08977">
    <property type="entry name" value="SusD"/>
    <property type="match status" value="1"/>
</dbReference>
<evidence type="ECO:0000259" key="8">
    <source>
        <dbReference type="Pfam" id="PF14322"/>
    </source>
</evidence>
<evidence type="ECO:0000256" key="1">
    <source>
        <dbReference type="ARBA" id="ARBA00004442"/>
    </source>
</evidence>
<dbReference type="RefSeq" id="WP_117392813.1">
    <property type="nucleotide sequence ID" value="NZ_QWDC01000003.1"/>
</dbReference>
<feature type="domain" description="SusD-like N-terminal" evidence="8">
    <location>
        <begin position="47"/>
        <end position="227"/>
    </location>
</feature>
<evidence type="ECO:0000313" key="10">
    <source>
        <dbReference type="Proteomes" id="UP000264217"/>
    </source>
</evidence>
<keyword evidence="3 6" id="KW-0732">Signal</keyword>
<dbReference type="AlphaFoldDB" id="A0A372NNT4"/>
<dbReference type="OrthoDB" id="9783641at2"/>
<dbReference type="Pfam" id="PF14322">
    <property type="entry name" value="SusD-like_3"/>
    <property type="match status" value="1"/>
</dbReference>
<evidence type="ECO:0000256" key="4">
    <source>
        <dbReference type="ARBA" id="ARBA00023136"/>
    </source>
</evidence>
<reference evidence="9 10" key="1">
    <citation type="submission" date="2018-08" db="EMBL/GenBank/DDBJ databases">
        <title>Mucilaginibacter sp. MYSH2.</title>
        <authorList>
            <person name="Seo T."/>
        </authorList>
    </citation>
    <scope>NUCLEOTIDE SEQUENCE [LARGE SCALE GENOMIC DNA]</scope>
    <source>
        <strain evidence="9 10">MYSH2</strain>
    </source>
</reference>
<keyword evidence="5" id="KW-0998">Cell outer membrane</keyword>
<feature type="chain" id="PRO_5016706391" evidence="6">
    <location>
        <begin position="17"/>
        <end position="518"/>
    </location>
</feature>